<dbReference type="RefSeq" id="WP_165234239.1">
    <property type="nucleotide sequence ID" value="NZ_CP049257.1"/>
</dbReference>
<gene>
    <name evidence="5" type="ORF">G5V58_14895</name>
</gene>
<dbReference type="GO" id="GO:0016020">
    <property type="term" value="C:membrane"/>
    <property type="evidence" value="ECO:0007669"/>
    <property type="project" value="UniProtKB-SubCell"/>
</dbReference>
<evidence type="ECO:0000256" key="1">
    <source>
        <dbReference type="ARBA" id="ARBA00004141"/>
    </source>
</evidence>
<evidence type="ECO:0000313" key="5">
    <source>
        <dbReference type="EMBL" id="QIG43885.1"/>
    </source>
</evidence>
<proteinExistence type="predicted"/>
<name>A0A6G6WFL4_9ACTN</name>
<evidence type="ECO:0000256" key="2">
    <source>
        <dbReference type="ARBA" id="ARBA00022692"/>
    </source>
</evidence>
<keyword evidence="2" id="KW-0812">Transmembrane</keyword>
<accession>A0A6G6WFL4</accession>
<evidence type="ECO:0000313" key="6">
    <source>
        <dbReference type="Proteomes" id="UP000502996"/>
    </source>
</evidence>
<reference evidence="5 6" key="1">
    <citation type="submission" date="2020-02" db="EMBL/GenBank/DDBJ databases">
        <title>Full genome sequence of Nocardioides sp. R-3366.</title>
        <authorList>
            <person name="Im W.-T."/>
        </authorList>
    </citation>
    <scope>NUCLEOTIDE SEQUENCE [LARGE SCALE GENOMIC DNA]</scope>
    <source>
        <strain evidence="5 6">R-3366</strain>
    </source>
</reference>
<evidence type="ECO:0000256" key="3">
    <source>
        <dbReference type="ARBA" id="ARBA00022989"/>
    </source>
</evidence>
<dbReference type="AlphaFoldDB" id="A0A6G6WFL4"/>
<dbReference type="Proteomes" id="UP000502996">
    <property type="component" value="Chromosome"/>
</dbReference>
<dbReference type="KEGG" id="nano:G5V58_14895"/>
<dbReference type="InterPro" id="IPR032808">
    <property type="entry name" value="DoxX"/>
</dbReference>
<organism evidence="5 6">
    <name type="scientific">Nocardioides anomalus</name>
    <dbReference type="NCBI Taxonomy" id="2712223"/>
    <lineage>
        <taxon>Bacteria</taxon>
        <taxon>Bacillati</taxon>
        <taxon>Actinomycetota</taxon>
        <taxon>Actinomycetes</taxon>
        <taxon>Propionibacteriales</taxon>
        <taxon>Nocardioidaceae</taxon>
        <taxon>Nocardioides</taxon>
    </lineage>
</organism>
<evidence type="ECO:0000256" key="4">
    <source>
        <dbReference type="ARBA" id="ARBA00023136"/>
    </source>
</evidence>
<keyword evidence="4" id="KW-0472">Membrane</keyword>
<keyword evidence="3" id="KW-1133">Transmembrane helix</keyword>
<comment type="subcellular location">
    <subcellularLocation>
        <location evidence="1">Membrane</location>
        <topology evidence="1">Multi-pass membrane protein</topology>
    </subcellularLocation>
</comment>
<dbReference type="EMBL" id="CP049257">
    <property type="protein sequence ID" value="QIG43885.1"/>
    <property type="molecule type" value="Genomic_DNA"/>
</dbReference>
<dbReference type="Pfam" id="PF07681">
    <property type="entry name" value="DoxX"/>
    <property type="match status" value="1"/>
</dbReference>
<protein>
    <submittedName>
        <fullName evidence="5">DoxX family protein</fullName>
    </submittedName>
</protein>
<sequence>MAISRLLARPMLASMFIVGGLDSVRNARTKAEAARPVTDRVAPLLQRAVPQLPSDPASLVRLNGGVQVAAGLALATGRFPRLSAAVLAASLVPTTAAGHRFWEASDPAQKAQQRVHFFKNVSMLGGLIIASGDTEGQPGVVWRTRRAAKDARREAKVLARSARREAALAKAKVT</sequence>
<keyword evidence="6" id="KW-1185">Reference proteome</keyword>